<dbReference type="Pfam" id="PF00512">
    <property type="entry name" value="HisKA"/>
    <property type="match status" value="1"/>
</dbReference>
<evidence type="ECO:0000256" key="5">
    <source>
        <dbReference type="ARBA" id="ARBA00022553"/>
    </source>
</evidence>
<dbReference type="Gene3D" id="1.10.287.130">
    <property type="match status" value="1"/>
</dbReference>
<evidence type="ECO:0000259" key="15">
    <source>
        <dbReference type="PROSITE" id="PS50109"/>
    </source>
</evidence>
<keyword evidence="10" id="KW-0067">ATP-binding</keyword>
<dbReference type="STRING" id="1503961.SAMN05421736_101510"/>
<evidence type="ECO:0000313" key="16">
    <source>
        <dbReference type="EMBL" id="SDY15283.1"/>
    </source>
</evidence>
<dbReference type="GO" id="GO:0000155">
    <property type="term" value="F:phosphorelay sensor kinase activity"/>
    <property type="evidence" value="ECO:0007669"/>
    <property type="project" value="InterPro"/>
</dbReference>
<evidence type="ECO:0000256" key="14">
    <source>
        <dbReference type="SAM" id="Phobius"/>
    </source>
</evidence>
<sequence>MAIHGGLLDYIEFLLLNLAFIFTVFFVYHKFIETKYKINPNKYLMIILSGISIIFCMTFSVEIVEGYIFDMRLVPFIIGVLYGGRKAGPILLAVLLSYRFFIGGEGFMITLVEYLFIYLLLCLMIPAFNRAKKMKHKVRIAVLVSMLDIISFIVLVSVDAFHWDIIDHIPIIPFIVLYVIQIIGSVLIIIFIEKARGENLILSELKRLEKLRIVSDMAASISHEVRNPLTVTRGFLQLLKQKDISQEKKLQYIELSIDELKRAESIISDYLTFAKPSLENVEMLHVQEELEYVINVVNPYATMNNVQTQLSSTPNVYVIGERQKFHQCLINIIKNGIESMPEGGVLSIEHDENAEHTLVSIHDTGVGMSREQIERLGTPYYSTKDSGTGLGTMVVFSIVKAMNGRIEVESELNKGSTFTIILPKAT</sequence>
<dbReference type="GO" id="GO:0005886">
    <property type="term" value="C:plasma membrane"/>
    <property type="evidence" value="ECO:0007669"/>
    <property type="project" value="UniProtKB-SubCell"/>
</dbReference>
<dbReference type="InterPro" id="IPR003594">
    <property type="entry name" value="HATPase_dom"/>
</dbReference>
<dbReference type="EMBL" id="FNPI01000001">
    <property type="protein sequence ID" value="SDY15283.1"/>
    <property type="molecule type" value="Genomic_DNA"/>
</dbReference>
<dbReference type="CDD" id="cd00082">
    <property type="entry name" value="HisKA"/>
    <property type="match status" value="1"/>
</dbReference>
<protein>
    <recommendedName>
        <fullName evidence="3">histidine kinase</fullName>
        <ecNumber evidence="3">2.7.13.3</ecNumber>
    </recommendedName>
</protein>
<keyword evidence="17" id="KW-1185">Reference proteome</keyword>
<name>A0A1H3HIB4_9BACI</name>
<feature type="transmembrane region" description="Helical" evidence="14">
    <location>
        <begin position="107"/>
        <end position="128"/>
    </location>
</feature>
<feature type="transmembrane region" description="Helical" evidence="14">
    <location>
        <begin position="169"/>
        <end position="192"/>
    </location>
</feature>
<dbReference type="SUPFAM" id="SSF47384">
    <property type="entry name" value="Homodimeric domain of signal transducing histidine kinase"/>
    <property type="match status" value="1"/>
</dbReference>
<accession>A0A1H3HIB4</accession>
<evidence type="ECO:0000256" key="10">
    <source>
        <dbReference type="ARBA" id="ARBA00022840"/>
    </source>
</evidence>
<evidence type="ECO:0000256" key="11">
    <source>
        <dbReference type="ARBA" id="ARBA00022989"/>
    </source>
</evidence>
<dbReference type="Proteomes" id="UP000198935">
    <property type="component" value="Unassembled WGS sequence"/>
</dbReference>
<dbReference type="InterPro" id="IPR004358">
    <property type="entry name" value="Sig_transdc_His_kin-like_C"/>
</dbReference>
<evidence type="ECO:0000256" key="9">
    <source>
        <dbReference type="ARBA" id="ARBA00022777"/>
    </source>
</evidence>
<reference evidence="17" key="1">
    <citation type="submission" date="2016-10" db="EMBL/GenBank/DDBJ databases">
        <authorList>
            <person name="Varghese N."/>
            <person name="Submissions S."/>
        </authorList>
    </citation>
    <scope>NUCLEOTIDE SEQUENCE [LARGE SCALE GENOMIC DNA]</scope>
    <source>
        <strain evidence="17">SP</strain>
    </source>
</reference>
<evidence type="ECO:0000256" key="2">
    <source>
        <dbReference type="ARBA" id="ARBA00004651"/>
    </source>
</evidence>
<feature type="transmembrane region" description="Helical" evidence="14">
    <location>
        <begin position="43"/>
        <end position="64"/>
    </location>
</feature>
<keyword evidence="5" id="KW-0597">Phosphoprotein</keyword>
<gene>
    <name evidence="16" type="ORF">SAMN05421736_101510</name>
</gene>
<proteinExistence type="predicted"/>
<dbReference type="PANTHER" id="PTHR43065:SF46">
    <property type="entry name" value="C4-DICARBOXYLATE TRANSPORT SENSOR PROTEIN DCTB"/>
    <property type="match status" value="1"/>
</dbReference>
<dbReference type="EC" id="2.7.13.3" evidence="3"/>
<evidence type="ECO:0000256" key="6">
    <source>
        <dbReference type="ARBA" id="ARBA00022679"/>
    </source>
</evidence>
<dbReference type="InterPro" id="IPR036890">
    <property type="entry name" value="HATPase_C_sf"/>
</dbReference>
<organism evidence="16 17">
    <name type="scientific">Evansella caseinilytica</name>
    <dbReference type="NCBI Taxonomy" id="1503961"/>
    <lineage>
        <taxon>Bacteria</taxon>
        <taxon>Bacillati</taxon>
        <taxon>Bacillota</taxon>
        <taxon>Bacilli</taxon>
        <taxon>Bacillales</taxon>
        <taxon>Bacillaceae</taxon>
        <taxon>Evansella</taxon>
    </lineage>
</organism>
<dbReference type="Pfam" id="PF07694">
    <property type="entry name" value="5TM-5TMR_LYT"/>
    <property type="match status" value="1"/>
</dbReference>
<feature type="transmembrane region" description="Helical" evidence="14">
    <location>
        <begin position="7"/>
        <end position="28"/>
    </location>
</feature>
<evidence type="ECO:0000256" key="3">
    <source>
        <dbReference type="ARBA" id="ARBA00012438"/>
    </source>
</evidence>
<dbReference type="SMART" id="SM00387">
    <property type="entry name" value="HATPase_c"/>
    <property type="match status" value="1"/>
</dbReference>
<keyword evidence="4" id="KW-1003">Cell membrane</keyword>
<dbReference type="AlphaFoldDB" id="A0A1H3HIB4"/>
<dbReference type="SUPFAM" id="SSF55874">
    <property type="entry name" value="ATPase domain of HSP90 chaperone/DNA topoisomerase II/histidine kinase"/>
    <property type="match status" value="1"/>
</dbReference>
<keyword evidence="13 14" id="KW-0472">Membrane</keyword>
<dbReference type="PROSITE" id="PS50109">
    <property type="entry name" value="HIS_KIN"/>
    <property type="match status" value="1"/>
</dbReference>
<keyword evidence="8" id="KW-0547">Nucleotide-binding</keyword>
<keyword evidence="9 16" id="KW-0418">Kinase</keyword>
<evidence type="ECO:0000256" key="7">
    <source>
        <dbReference type="ARBA" id="ARBA00022692"/>
    </source>
</evidence>
<evidence type="ECO:0000256" key="12">
    <source>
        <dbReference type="ARBA" id="ARBA00023012"/>
    </source>
</evidence>
<feature type="domain" description="Histidine kinase" evidence="15">
    <location>
        <begin position="220"/>
        <end position="426"/>
    </location>
</feature>
<evidence type="ECO:0000256" key="4">
    <source>
        <dbReference type="ARBA" id="ARBA00022475"/>
    </source>
</evidence>
<dbReference type="PANTHER" id="PTHR43065">
    <property type="entry name" value="SENSOR HISTIDINE KINASE"/>
    <property type="match status" value="1"/>
</dbReference>
<keyword evidence="11 14" id="KW-1133">Transmembrane helix</keyword>
<comment type="subcellular location">
    <subcellularLocation>
        <location evidence="2">Cell membrane</location>
        <topology evidence="2">Multi-pass membrane protein</topology>
    </subcellularLocation>
</comment>
<keyword evidence="6" id="KW-0808">Transferase</keyword>
<dbReference type="InterPro" id="IPR011620">
    <property type="entry name" value="Sig_transdc_His_kinase_LytS_TM"/>
</dbReference>
<keyword evidence="7 14" id="KW-0812">Transmembrane</keyword>
<dbReference type="InterPro" id="IPR003661">
    <property type="entry name" value="HisK_dim/P_dom"/>
</dbReference>
<dbReference type="Pfam" id="PF02518">
    <property type="entry name" value="HATPase_c"/>
    <property type="match status" value="1"/>
</dbReference>
<feature type="transmembrane region" description="Helical" evidence="14">
    <location>
        <begin position="140"/>
        <end position="163"/>
    </location>
</feature>
<comment type="catalytic activity">
    <reaction evidence="1">
        <text>ATP + protein L-histidine = ADP + protein N-phospho-L-histidine.</text>
        <dbReference type="EC" id="2.7.13.3"/>
    </reaction>
</comment>
<dbReference type="PRINTS" id="PR00344">
    <property type="entry name" value="BCTRLSENSOR"/>
</dbReference>
<dbReference type="SMART" id="SM00388">
    <property type="entry name" value="HisKA"/>
    <property type="match status" value="1"/>
</dbReference>
<dbReference type="GO" id="GO:0071555">
    <property type="term" value="P:cell wall organization"/>
    <property type="evidence" value="ECO:0007669"/>
    <property type="project" value="InterPro"/>
</dbReference>
<dbReference type="Gene3D" id="3.30.565.10">
    <property type="entry name" value="Histidine kinase-like ATPase, C-terminal domain"/>
    <property type="match status" value="1"/>
</dbReference>
<evidence type="ECO:0000256" key="13">
    <source>
        <dbReference type="ARBA" id="ARBA00023136"/>
    </source>
</evidence>
<evidence type="ECO:0000313" key="17">
    <source>
        <dbReference type="Proteomes" id="UP000198935"/>
    </source>
</evidence>
<dbReference type="InterPro" id="IPR005467">
    <property type="entry name" value="His_kinase_dom"/>
</dbReference>
<dbReference type="GO" id="GO:0005524">
    <property type="term" value="F:ATP binding"/>
    <property type="evidence" value="ECO:0007669"/>
    <property type="project" value="UniProtKB-KW"/>
</dbReference>
<dbReference type="InterPro" id="IPR036097">
    <property type="entry name" value="HisK_dim/P_sf"/>
</dbReference>
<evidence type="ECO:0000256" key="1">
    <source>
        <dbReference type="ARBA" id="ARBA00000085"/>
    </source>
</evidence>
<evidence type="ECO:0000256" key="8">
    <source>
        <dbReference type="ARBA" id="ARBA00022741"/>
    </source>
</evidence>
<keyword evidence="12" id="KW-0902">Two-component regulatory system</keyword>